<gene>
    <name evidence="2" type="ORF">CJ213_04225</name>
</gene>
<reference evidence="2 3" key="1">
    <citation type="submission" date="2017-09" db="EMBL/GenBank/DDBJ databases">
        <title>Bacterial strain isolated from the female urinary microbiota.</title>
        <authorList>
            <person name="Thomas-White K."/>
            <person name="Kumar N."/>
            <person name="Forster S."/>
            <person name="Putonti C."/>
            <person name="Lawley T."/>
            <person name="Wolfe A.J."/>
        </authorList>
    </citation>
    <scope>NUCLEOTIDE SEQUENCE [LARGE SCALE GENOMIC DNA]</scope>
    <source>
        <strain evidence="2 3">UMB0411</strain>
    </source>
</reference>
<dbReference type="AlphaFoldDB" id="A0A9X7FFR5"/>
<feature type="transmembrane region" description="Helical" evidence="1">
    <location>
        <begin position="54"/>
        <end position="72"/>
    </location>
</feature>
<evidence type="ECO:0000256" key="1">
    <source>
        <dbReference type="SAM" id="Phobius"/>
    </source>
</evidence>
<proteinExistence type="predicted"/>
<name>A0A9X7FFR5_9BIFI</name>
<keyword evidence="1" id="KW-1133">Transmembrane helix</keyword>
<accession>A0A9X7FFR5</accession>
<protein>
    <submittedName>
        <fullName evidence="2">DUF4244 domain-containing protein</fullName>
    </submittedName>
</protein>
<organism evidence="2 3">
    <name type="scientific">Gardnerella swidsinskii</name>
    <dbReference type="NCBI Taxonomy" id="2792979"/>
    <lineage>
        <taxon>Bacteria</taxon>
        <taxon>Bacillati</taxon>
        <taxon>Actinomycetota</taxon>
        <taxon>Actinomycetes</taxon>
        <taxon>Bifidobacteriales</taxon>
        <taxon>Bifidobacteriaceae</taxon>
        <taxon>Gardnerella</taxon>
    </lineage>
</organism>
<keyword evidence="1" id="KW-0472">Membrane</keyword>
<sequence>MMVGIMQKLVARYAVSMLQVNEQLVNIESRLCQKRKLYAEGLKNKDSGAVTAEYAVVIIAATGFAALLVAILKSDTVRTTLTDLVKKALKIG</sequence>
<comment type="caution">
    <text evidence="2">The sequence shown here is derived from an EMBL/GenBank/DDBJ whole genome shotgun (WGS) entry which is preliminary data.</text>
</comment>
<evidence type="ECO:0000313" key="3">
    <source>
        <dbReference type="Proteomes" id="UP000235293"/>
    </source>
</evidence>
<evidence type="ECO:0000313" key="2">
    <source>
        <dbReference type="EMBL" id="PMC55304.1"/>
    </source>
</evidence>
<keyword evidence="1" id="KW-0812">Transmembrane</keyword>
<dbReference type="Pfam" id="PF14029">
    <property type="entry name" value="DUF4244"/>
    <property type="match status" value="1"/>
</dbReference>
<dbReference type="InterPro" id="IPR025338">
    <property type="entry name" value="DUF4244"/>
</dbReference>
<dbReference type="Proteomes" id="UP000235293">
    <property type="component" value="Unassembled WGS sequence"/>
</dbReference>
<dbReference type="EMBL" id="PNGY01000001">
    <property type="protein sequence ID" value="PMC55304.1"/>
    <property type="molecule type" value="Genomic_DNA"/>
</dbReference>